<dbReference type="HOGENOM" id="CLU_2689071_0_0_1"/>
<dbReference type="AlphaFoldDB" id="U9TGV3"/>
<reference evidence="1" key="1">
    <citation type="submission" date="2013-07" db="EMBL/GenBank/DDBJ databases">
        <title>The genome of an arbuscular mycorrhizal fungus provides insights into the evolution of the oldest plant symbiosis.</title>
        <authorList>
            <consortium name="DOE Joint Genome Institute"/>
            <person name="Tisserant E."/>
            <person name="Malbreil M."/>
            <person name="Kuo A."/>
            <person name="Kohler A."/>
            <person name="Symeonidi A."/>
            <person name="Balestrini R."/>
            <person name="Charron P."/>
            <person name="Duensing N."/>
            <person name="Frei-dit-Frey N."/>
            <person name="Gianinazzi-Pearson V."/>
            <person name="Gilbert B."/>
            <person name="Handa Y."/>
            <person name="Hijri M."/>
            <person name="Kaul R."/>
            <person name="Kawaguchi M."/>
            <person name="Krajinski F."/>
            <person name="Lammers P."/>
            <person name="Lapierre D."/>
            <person name="Masclaux F.G."/>
            <person name="Murat C."/>
            <person name="Morin E."/>
            <person name="Ndikumana S."/>
            <person name="Pagni M."/>
            <person name="Petitpierre D."/>
            <person name="Requena N."/>
            <person name="Rosikiewicz P."/>
            <person name="Riley R."/>
            <person name="Saito K."/>
            <person name="San Clemente H."/>
            <person name="Shapiro H."/>
            <person name="van Tuinen D."/>
            <person name="Becard G."/>
            <person name="Bonfante P."/>
            <person name="Paszkowski U."/>
            <person name="Shachar-Hill Y."/>
            <person name="Young J.P."/>
            <person name="Sanders I.R."/>
            <person name="Henrissat B."/>
            <person name="Rensing S.A."/>
            <person name="Grigoriev I.V."/>
            <person name="Corradi N."/>
            <person name="Roux C."/>
            <person name="Martin F."/>
        </authorList>
    </citation>
    <scope>NUCLEOTIDE SEQUENCE</scope>
    <source>
        <strain evidence="1">DAOM 197198</strain>
    </source>
</reference>
<gene>
    <name evidence="1" type="ORF">GLOINDRAFT_3737</name>
</gene>
<name>U9TGV3_RHIID</name>
<sequence length="74" mass="8766">MYNDGYYLGTSSDPLGKEFWPLLYTRIQETSFEVRTWIAFQNFLKLQQEVVIHNNIIRLYGIMKDESPPLLPEP</sequence>
<accession>U9TGV3</accession>
<organism evidence="1">
    <name type="scientific">Rhizophagus irregularis (strain DAOM 181602 / DAOM 197198 / MUCL 43194)</name>
    <name type="common">Arbuscular mycorrhizal fungus</name>
    <name type="synonym">Glomus intraradices</name>
    <dbReference type="NCBI Taxonomy" id="747089"/>
    <lineage>
        <taxon>Eukaryota</taxon>
        <taxon>Fungi</taxon>
        <taxon>Fungi incertae sedis</taxon>
        <taxon>Mucoromycota</taxon>
        <taxon>Glomeromycotina</taxon>
        <taxon>Glomeromycetes</taxon>
        <taxon>Glomerales</taxon>
        <taxon>Glomeraceae</taxon>
        <taxon>Rhizophagus</taxon>
    </lineage>
</organism>
<evidence type="ECO:0000313" key="1">
    <source>
        <dbReference type="EMBL" id="ESA07385.1"/>
    </source>
</evidence>
<protein>
    <submittedName>
        <fullName evidence="1">Uncharacterized protein</fullName>
    </submittedName>
</protein>
<dbReference type="EMBL" id="KI290408">
    <property type="protein sequence ID" value="ESA07385.1"/>
    <property type="molecule type" value="Genomic_DNA"/>
</dbReference>
<proteinExistence type="predicted"/>